<name>A0A8H7AGK7_9EURO</name>
<keyword evidence="2" id="KW-1185">Reference proteome</keyword>
<organism evidence="1 2">
    <name type="scientific">Endocarpon pusillum</name>
    <dbReference type="NCBI Taxonomy" id="364733"/>
    <lineage>
        <taxon>Eukaryota</taxon>
        <taxon>Fungi</taxon>
        <taxon>Dikarya</taxon>
        <taxon>Ascomycota</taxon>
        <taxon>Pezizomycotina</taxon>
        <taxon>Eurotiomycetes</taxon>
        <taxon>Chaetothyriomycetidae</taxon>
        <taxon>Verrucariales</taxon>
        <taxon>Verrucariaceae</taxon>
        <taxon>Endocarpon</taxon>
    </lineage>
</organism>
<protein>
    <submittedName>
        <fullName evidence="1">Uncharacterized protein</fullName>
    </submittedName>
</protein>
<sequence>MVDLRGVENFWDVGTTVFTLMEILSTSSSTSTSSQLVGLGMATTRVLPSVLTWELNCLAWDIAIALKVEHYQKKTWKAMFSEEPVRERPAAPGRFSEVNPILESSQHVSVTSGLANLHDLLILQAF</sequence>
<reference evidence="1" key="1">
    <citation type="submission" date="2020-02" db="EMBL/GenBank/DDBJ databases">
        <authorList>
            <person name="Palmer J.M."/>
        </authorList>
    </citation>
    <scope>NUCLEOTIDE SEQUENCE</scope>
    <source>
        <strain evidence="1">EPUS1.4</strain>
        <tissue evidence="1">Thallus</tissue>
    </source>
</reference>
<evidence type="ECO:0000313" key="1">
    <source>
        <dbReference type="EMBL" id="KAF7508613.1"/>
    </source>
</evidence>
<proteinExistence type="predicted"/>
<comment type="caution">
    <text evidence="1">The sequence shown here is derived from an EMBL/GenBank/DDBJ whole genome shotgun (WGS) entry which is preliminary data.</text>
</comment>
<accession>A0A8H7AGK7</accession>
<dbReference type="EMBL" id="JAACFV010000052">
    <property type="protein sequence ID" value="KAF7508613.1"/>
    <property type="molecule type" value="Genomic_DNA"/>
</dbReference>
<evidence type="ECO:0000313" key="2">
    <source>
        <dbReference type="Proteomes" id="UP000606974"/>
    </source>
</evidence>
<dbReference type="Proteomes" id="UP000606974">
    <property type="component" value="Unassembled WGS sequence"/>
</dbReference>
<dbReference type="AlphaFoldDB" id="A0A8H7AGK7"/>
<gene>
    <name evidence="1" type="ORF">GJ744_009162</name>
</gene>